<keyword evidence="2" id="KW-1185">Reference proteome</keyword>
<dbReference type="Proteomes" id="UP000017052">
    <property type="component" value="Unassembled WGS sequence"/>
</dbReference>
<organism evidence="1 2">
    <name type="scientific">Propionibacterium acidifaciens F0233</name>
    <dbReference type="NCBI Taxonomy" id="553198"/>
    <lineage>
        <taxon>Bacteria</taxon>
        <taxon>Bacillati</taxon>
        <taxon>Actinomycetota</taxon>
        <taxon>Actinomycetes</taxon>
        <taxon>Propionibacteriales</taxon>
        <taxon>Propionibacteriaceae</taxon>
        <taxon>Propionibacterium</taxon>
    </lineage>
</organism>
<proteinExistence type="predicted"/>
<reference evidence="1" key="1">
    <citation type="submission" date="2013-08" db="EMBL/GenBank/DDBJ databases">
        <authorList>
            <person name="Durkin A.S."/>
            <person name="Haft D.R."/>
            <person name="McCorrison J."/>
            <person name="Torralba M."/>
            <person name="Gillis M."/>
            <person name="Haft D.H."/>
            <person name="Methe B."/>
            <person name="Sutton G."/>
            <person name="Nelson K.E."/>
        </authorList>
    </citation>
    <scope>NUCLEOTIDE SEQUENCE [LARGE SCALE GENOMIC DNA]</scope>
    <source>
        <strain evidence="1">F0233</strain>
    </source>
</reference>
<accession>U2RDA0</accession>
<evidence type="ECO:0000313" key="1">
    <source>
        <dbReference type="EMBL" id="ERK51538.1"/>
    </source>
</evidence>
<sequence length="48" mass="5474">MHISFDGGYQVAIKPSPMYEAWDLWYENSIHLICLPGGGMAEWTSKDK</sequence>
<comment type="caution">
    <text evidence="1">The sequence shown here is derived from an EMBL/GenBank/DDBJ whole genome shotgun (WGS) entry which is preliminary data.</text>
</comment>
<dbReference type="EMBL" id="ACVN02000276">
    <property type="protein sequence ID" value="ERK51538.1"/>
    <property type="molecule type" value="Genomic_DNA"/>
</dbReference>
<dbReference type="InterPro" id="IPR046179">
    <property type="entry name" value="DUF6188"/>
</dbReference>
<dbReference type="AlphaFoldDB" id="U2RDA0"/>
<gene>
    <name evidence="1" type="ORF">HMPREF0682_2788</name>
</gene>
<protein>
    <submittedName>
        <fullName evidence="1">Uncharacterized protein</fullName>
    </submittedName>
</protein>
<dbReference type="Pfam" id="PF19686">
    <property type="entry name" value="DUF6188"/>
    <property type="match status" value="1"/>
</dbReference>
<evidence type="ECO:0000313" key="2">
    <source>
        <dbReference type="Proteomes" id="UP000017052"/>
    </source>
</evidence>
<name>U2RDA0_9ACTN</name>